<dbReference type="InterPro" id="IPR019775">
    <property type="entry name" value="WD40_repeat_CS"/>
</dbReference>
<dbReference type="PROSITE" id="PS50082">
    <property type="entry name" value="WD_REPEATS_2"/>
    <property type="match status" value="3"/>
</dbReference>
<protein>
    <recommendedName>
        <fullName evidence="7">SH3 domain-containing protein</fullName>
    </recommendedName>
</protein>
<feature type="region of interest" description="Disordered" evidence="6">
    <location>
        <begin position="964"/>
        <end position="1023"/>
    </location>
</feature>
<keyword evidence="1 4" id="KW-0728">SH3 domain</keyword>
<feature type="compositionally biased region" description="Low complexity" evidence="6">
    <location>
        <begin position="263"/>
        <end position="273"/>
    </location>
</feature>
<feature type="compositionally biased region" description="Basic and acidic residues" evidence="6">
    <location>
        <begin position="112"/>
        <end position="123"/>
    </location>
</feature>
<evidence type="ECO:0000256" key="2">
    <source>
        <dbReference type="ARBA" id="ARBA00022574"/>
    </source>
</evidence>
<feature type="compositionally biased region" description="Low complexity" evidence="6">
    <location>
        <begin position="134"/>
        <end position="158"/>
    </location>
</feature>
<dbReference type="InterPro" id="IPR036028">
    <property type="entry name" value="SH3-like_dom_sf"/>
</dbReference>
<dbReference type="InterPro" id="IPR052803">
    <property type="entry name" value="Cilium-Associated_Jouberin"/>
</dbReference>
<evidence type="ECO:0000256" key="3">
    <source>
        <dbReference type="ARBA" id="ARBA00022737"/>
    </source>
</evidence>
<feature type="compositionally biased region" description="Basic and acidic residues" evidence="6">
    <location>
        <begin position="159"/>
        <end position="169"/>
    </location>
</feature>
<reference evidence="8" key="2">
    <citation type="submission" date="2015-02" db="UniProtKB">
        <authorList>
            <consortium name="EnsemblMetazoa"/>
        </authorList>
    </citation>
    <scope>IDENTIFICATION</scope>
</reference>
<feature type="region of interest" description="Disordered" evidence="6">
    <location>
        <begin position="33"/>
        <end position="71"/>
    </location>
</feature>
<feature type="repeat" description="WD" evidence="5">
    <location>
        <begin position="833"/>
        <end position="876"/>
    </location>
</feature>
<feature type="repeat" description="WD" evidence="5">
    <location>
        <begin position="734"/>
        <end position="767"/>
    </location>
</feature>
<dbReference type="InterPro" id="IPR015943">
    <property type="entry name" value="WD40/YVTN_repeat-like_dom_sf"/>
</dbReference>
<dbReference type="PANTHER" id="PTHR44499">
    <property type="entry name" value="JOUBERIN"/>
    <property type="match status" value="1"/>
</dbReference>
<dbReference type="Pfam" id="PF00400">
    <property type="entry name" value="WD40"/>
    <property type="match status" value="3"/>
</dbReference>
<feature type="compositionally biased region" description="Basic residues" evidence="6">
    <location>
        <begin position="248"/>
        <end position="257"/>
    </location>
</feature>
<dbReference type="STRING" id="126957.T1J8K4"/>
<evidence type="ECO:0000313" key="9">
    <source>
        <dbReference type="Proteomes" id="UP000014500"/>
    </source>
</evidence>
<dbReference type="SUPFAM" id="SSF50978">
    <property type="entry name" value="WD40 repeat-like"/>
    <property type="match status" value="1"/>
</dbReference>
<feature type="compositionally biased region" description="Low complexity" evidence="6">
    <location>
        <begin position="91"/>
        <end position="110"/>
    </location>
</feature>
<dbReference type="SMART" id="SM00326">
    <property type="entry name" value="SH3"/>
    <property type="match status" value="1"/>
</dbReference>
<dbReference type="CDD" id="cd00200">
    <property type="entry name" value="WD40"/>
    <property type="match status" value="1"/>
</dbReference>
<feature type="compositionally biased region" description="Basic residues" evidence="6">
    <location>
        <begin position="336"/>
        <end position="345"/>
    </location>
</feature>
<dbReference type="InterPro" id="IPR036322">
    <property type="entry name" value="WD40_repeat_dom_sf"/>
</dbReference>
<evidence type="ECO:0000259" key="7">
    <source>
        <dbReference type="PROSITE" id="PS50002"/>
    </source>
</evidence>
<feature type="region of interest" description="Disordered" evidence="6">
    <location>
        <begin position="88"/>
        <end position="169"/>
    </location>
</feature>
<feature type="region of interest" description="Disordered" evidence="6">
    <location>
        <begin position="301"/>
        <end position="361"/>
    </location>
</feature>
<feature type="compositionally biased region" description="Low complexity" evidence="6">
    <location>
        <begin position="999"/>
        <end position="1012"/>
    </location>
</feature>
<feature type="compositionally biased region" description="Polar residues" evidence="6">
    <location>
        <begin position="51"/>
        <end position="71"/>
    </location>
</feature>
<evidence type="ECO:0000256" key="6">
    <source>
        <dbReference type="SAM" id="MobiDB-lite"/>
    </source>
</evidence>
<dbReference type="PhylomeDB" id="T1J8K4"/>
<evidence type="ECO:0000313" key="8">
    <source>
        <dbReference type="EnsemblMetazoa" id="SMAR010038-PA"/>
    </source>
</evidence>
<organism evidence="8 9">
    <name type="scientific">Strigamia maritima</name>
    <name type="common">European centipede</name>
    <name type="synonym">Geophilus maritimus</name>
    <dbReference type="NCBI Taxonomy" id="126957"/>
    <lineage>
        <taxon>Eukaryota</taxon>
        <taxon>Metazoa</taxon>
        <taxon>Ecdysozoa</taxon>
        <taxon>Arthropoda</taxon>
        <taxon>Myriapoda</taxon>
        <taxon>Chilopoda</taxon>
        <taxon>Pleurostigmophora</taxon>
        <taxon>Geophilomorpha</taxon>
        <taxon>Linotaeniidae</taxon>
        <taxon>Strigamia</taxon>
    </lineage>
</organism>
<dbReference type="Proteomes" id="UP000014500">
    <property type="component" value="Unassembled WGS sequence"/>
</dbReference>
<dbReference type="eggNOG" id="KOG0266">
    <property type="taxonomic scope" value="Eukaryota"/>
</dbReference>
<evidence type="ECO:0000256" key="1">
    <source>
        <dbReference type="ARBA" id="ARBA00022443"/>
    </source>
</evidence>
<dbReference type="Gene3D" id="2.30.30.40">
    <property type="entry name" value="SH3 Domains"/>
    <property type="match status" value="1"/>
</dbReference>
<keyword evidence="2 5" id="KW-0853">WD repeat</keyword>
<sequence>MDERQIGVKNVRKLQSRFKKSLTFSSSDEKLNVMNKTDEMSSSDSEYDETGVSNPTFDDEITSNFATNSSDNTISKVNYLKQPRKSILGVEETSFTTSTSELSTKSSSGTVKAEKPYEFERIKPQKKPRRLPKTETSTTATTSESVLNISTNENSISSEKSKKPYEFERIKLQKNPRRLLKTESSTTTTSESLFNISAKEDSILSEKSKSTSDSKCKKSIKTLSGSSSLDQTENTESSSVITTTRSTGKLKKTKRKLPQLNDSSESIIKSTSSQLEKEIPLKQIEKRKKVQELSSGEVIFSSDEPKKRSKKIKEKNSLNNIPEENSEHESSEVTRKPKPRRKKRKEIISDSATTTTEEETPSDNEILAILIHRIDGFKMHYFISHPLVQVHLFDLNSGTYVAKLKNSKSITSYYEEESSPVNHIMPVMTQPYEMKGKYNMTPEWQELLIFNEKMSYFLQEDPNVLIFFEVLDFISMAQATKQYKKLGKDGGWHRVAWAFLKLVGANNALNVGRKMFGWWNNNSKKKYPYTLYVTVKGIEVPHVQPGLRSMIPTQEEKGRTTVDDIQRALEGKSSSTSEERPTTSQSGLNSIRWHRLPNQLCKIPTKLFKKIHVGKSASCFVVKFSNSGRFLACGAMENSTTHSILIYEIPSGEYKSKCCSHFGIVYDLAWSSSDNQLLSSSADCTARLWQVEKGKYQHCKILPHPSYVYSAKFHPRTPRVIVTACYDHVLMQELSQHVKFVNAVCFDNEGDVLLSGDGIGTVCLWNVYVTSQPNKPVLTRDWSLKQTIKPKELHCKIINDIILHPGGRRILITTRDNTLRLFDSRDFTLIQKYDGHQNMVDYMHSTITPCASLIFSGSEDGSIHVWNTNSGSNIHTYTIPSYANTVCSIHYHPHEHMFACCSYGENVPVLLYIHEEDAQSITLPVHDISLYHPPIAIPALPSSGILKFSSSQITNISSCSEIASTTSQNESEETETSDKSDQFKPKMGKMKIRLDEKTSSSSVISSSKTLSESSDRSRTVTFQDEVQPTASKWQKVLDKLNGIVESSSKTSTLSGETCIDTFTSQSSSSKSSTQFKVVSLYSYKAQNESELNLKPGDVISVGKEINSNWSEGILANGTRGIFPANYVYRIEGAETSTTADI</sequence>
<feature type="repeat" description="WD" evidence="5">
    <location>
        <begin position="658"/>
        <end position="699"/>
    </location>
</feature>
<evidence type="ECO:0000256" key="4">
    <source>
        <dbReference type="PROSITE-ProRule" id="PRU00192"/>
    </source>
</evidence>
<evidence type="ECO:0000256" key="5">
    <source>
        <dbReference type="PROSITE-ProRule" id="PRU00221"/>
    </source>
</evidence>
<dbReference type="GO" id="GO:0044458">
    <property type="term" value="P:motile cilium assembly"/>
    <property type="evidence" value="ECO:0007669"/>
    <property type="project" value="TreeGrafter"/>
</dbReference>
<dbReference type="Pfam" id="PF14604">
    <property type="entry name" value="SH3_9"/>
    <property type="match status" value="1"/>
</dbReference>
<feature type="region of interest" description="Disordered" evidence="6">
    <location>
        <begin position="202"/>
        <end position="274"/>
    </location>
</feature>
<dbReference type="PROSITE" id="PS00678">
    <property type="entry name" value="WD_REPEATS_1"/>
    <property type="match status" value="1"/>
</dbReference>
<feature type="compositionally biased region" description="Polar residues" evidence="6">
    <location>
        <begin position="222"/>
        <end position="247"/>
    </location>
</feature>
<dbReference type="OMA" id="ACACQDK"/>
<proteinExistence type="predicted"/>
<dbReference type="HOGENOM" id="CLU_277770_0_0_1"/>
<reference evidence="9" key="1">
    <citation type="submission" date="2011-05" db="EMBL/GenBank/DDBJ databases">
        <authorList>
            <person name="Richards S.R."/>
            <person name="Qu J."/>
            <person name="Jiang H."/>
            <person name="Jhangiani S.N."/>
            <person name="Agravi P."/>
            <person name="Goodspeed R."/>
            <person name="Gross S."/>
            <person name="Mandapat C."/>
            <person name="Jackson L."/>
            <person name="Mathew T."/>
            <person name="Pu L."/>
            <person name="Thornton R."/>
            <person name="Saada N."/>
            <person name="Wilczek-Boney K.B."/>
            <person name="Lee S."/>
            <person name="Kovar C."/>
            <person name="Wu Y."/>
            <person name="Scherer S.E."/>
            <person name="Worley K.C."/>
            <person name="Muzny D.M."/>
            <person name="Gibbs R."/>
        </authorList>
    </citation>
    <scope>NUCLEOTIDE SEQUENCE</scope>
    <source>
        <strain evidence="9">Brora</strain>
    </source>
</reference>
<dbReference type="PROSITE" id="PS50002">
    <property type="entry name" value="SH3"/>
    <property type="match status" value="1"/>
</dbReference>
<dbReference type="CDD" id="cd00174">
    <property type="entry name" value="SH3"/>
    <property type="match status" value="1"/>
</dbReference>
<feature type="domain" description="SH3" evidence="7">
    <location>
        <begin position="1072"/>
        <end position="1132"/>
    </location>
</feature>
<keyword evidence="3" id="KW-0677">Repeat</keyword>
<keyword evidence="9" id="KW-1185">Reference proteome</keyword>
<dbReference type="InterPro" id="IPR001680">
    <property type="entry name" value="WD40_rpt"/>
</dbReference>
<accession>T1J8K4</accession>
<dbReference type="InterPro" id="IPR001452">
    <property type="entry name" value="SH3_domain"/>
</dbReference>
<dbReference type="AlphaFoldDB" id="T1J8K4"/>
<dbReference type="SUPFAM" id="SSF50044">
    <property type="entry name" value="SH3-domain"/>
    <property type="match status" value="1"/>
</dbReference>
<dbReference type="GO" id="GO:0036064">
    <property type="term" value="C:ciliary basal body"/>
    <property type="evidence" value="ECO:0007669"/>
    <property type="project" value="TreeGrafter"/>
</dbReference>
<feature type="compositionally biased region" description="Basic and acidic residues" evidence="6">
    <location>
        <begin position="202"/>
        <end position="216"/>
    </location>
</feature>
<feature type="region of interest" description="Disordered" evidence="6">
    <location>
        <begin position="569"/>
        <end position="588"/>
    </location>
</feature>
<dbReference type="PROSITE" id="PS50294">
    <property type="entry name" value="WD_REPEATS_REGION"/>
    <property type="match status" value="1"/>
</dbReference>
<dbReference type="Gene3D" id="2.130.10.10">
    <property type="entry name" value="YVTN repeat-like/Quinoprotein amine dehydrogenase"/>
    <property type="match status" value="1"/>
</dbReference>
<dbReference type="EnsemblMetazoa" id="SMAR010038-RA">
    <property type="protein sequence ID" value="SMAR010038-PA"/>
    <property type="gene ID" value="SMAR010038"/>
</dbReference>
<name>T1J8K4_STRMM</name>
<feature type="compositionally biased region" description="Basic and acidic residues" evidence="6">
    <location>
        <begin position="325"/>
        <end position="335"/>
    </location>
</feature>
<dbReference type="EMBL" id="JH431955">
    <property type="status" value="NOT_ANNOTATED_CDS"/>
    <property type="molecule type" value="Genomic_DNA"/>
</dbReference>
<dbReference type="SMART" id="SM00320">
    <property type="entry name" value="WD40"/>
    <property type="match status" value="6"/>
</dbReference>
<dbReference type="PANTHER" id="PTHR44499:SF1">
    <property type="entry name" value="JOUBERIN"/>
    <property type="match status" value="1"/>
</dbReference>